<accession>Q9RM36</accession>
<keyword evidence="1" id="KW-0614">Plasmid</keyword>
<organism evidence="1">
    <name type="scientific">Escherichia coli</name>
    <dbReference type="NCBI Taxonomy" id="562"/>
    <lineage>
        <taxon>Bacteria</taxon>
        <taxon>Pseudomonadati</taxon>
        <taxon>Pseudomonadota</taxon>
        <taxon>Gammaproteobacteria</taxon>
        <taxon>Enterobacterales</taxon>
        <taxon>Enterobacteriaceae</taxon>
        <taxon>Escherichia</taxon>
    </lineage>
</organism>
<proteinExistence type="predicted"/>
<sequence length="116" mass="13795">HCYGEHLTVQSRPCVQGRETSLCRRLPWGLNRPFSLPGIYPLNIKADNILEACRICLREYFQYWAVNMRKRLEIKAGERTISKIYIHSIAHWHRIGAKRVVLWFWLMTVDTLTRNI</sequence>
<feature type="non-terminal residue" evidence="1">
    <location>
        <position position="1"/>
    </location>
</feature>
<dbReference type="EMBL" id="X00060">
    <property type="protein sequence ID" value="CAB56196.1"/>
    <property type="molecule type" value="Genomic_DNA"/>
</dbReference>
<name>Q9RM36_ECOLX</name>
<feature type="non-terminal residue" evidence="1">
    <location>
        <position position="116"/>
    </location>
</feature>
<protein>
    <submittedName>
        <fullName evidence="1">E. coli plasmid pOri17 carboxyterminal region of gene repA (fragment of pSa), the product of the repA gene is required for plasmid replication</fullName>
    </submittedName>
</protein>
<geneLocation type="plasmid" evidence="1">
    <name>pOri17</name>
</geneLocation>
<reference evidence="1" key="1">
    <citation type="journal article" date="1983" name="Mol. Gen. Genet.">
        <title>A comparison of the origin of replication of pSa with R6K.</title>
        <authorList>
            <person name="Tait R.C."/>
            <person name="Kado C.I."/>
            <person name="Rodriguez R.L."/>
        </authorList>
    </citation>
    <scope>NUCLEOTIDE SEQUENCE</scope>
    <source>
        <strain evidence="1">Plasmid pSa</strain>
        <plasmid evidence="1">pOri17</plasmid>
    </source>
</reference>
<dbReference type="AlphaFoldDB" id="Q9RM36"/>
<evidence type="ECO:0000313" key="1">
    <source>
        <dbReference type="EMBL" id="CAB56196.1"/>
    </source>
</evidence>